<dbReference type="AlphaFoldDB" id="A0A315E4B9"/>
<keyword evidence="2" id="KW-1185">Reference proteome</keyword>
<protein>
    <submittedName>
        <fullName evidence="1">Uncharacterized protein</fullName>
    </submittedName>
</protein>
<accession>A0A315E4B9</accession>
<dbReference type="OrthoDB" id="8867926at2"/>
<proteinExistence type="predicted"/>
<organism evidence="1 2">
    <name type="scientific">Limnohabitans parvus II-B4</name>
    <dbReference type="NCBI Taxonomy" id="1293052"/>
    <lineage>
        <taxon>Bacteria</taxon>
        <taxon>Pseudomonadati</taxon>
        <taxon>Pseudomonadota</taxon>
        <taxon>Betaproteobacteria</taxon>
        <taxon>Burkholderiales</taxon>
        <taxon>Comamonadaceae</taxon>
        <taxon>Limnohabitans</taxon>
    </lineage>
</organism>
<gene>
    <name evidence="1" type="ORF">B9Z37_12940</name>
</gene>
<name>A0A315E4B9_9BURK</name>
<sequence>MTAQTIKLTASDAVAAALKRAMPKTNKAQLALAKYISVLEQHLEQSLLHMDDNMYRFFRHFYVSTHDLTLQVGQFVIDGKRQYLHKWLESNRLNLVAVVSTGQKGGDYSTVQLTRYVTMTDAMDINQLRKKTINELDALLKDNSLTDSDFFYKIFPDFAAMSKAEVDENYDLCPVDVASLKQFIVFLTKRANKMNDVQRQMLVRQAQAIVRIAQAGSNTLPMKKNPSHFGRMYYTGALNVQSIRTVLRHAMLGDCYEYDIRSSVVAWKLGFAWMICEKNGIVPHEFNASFATCLSYLTDKKAFRETIRQQTFGGGTHISADMQLDVVKQALTAISFGARKTTQGWIDRSGKAFNPAIVKIIADEHARSNFYACAEAAAYMDENKRMDEIITEYAKENDPALLADTELQTASGRISKSKLMSFLYQQSESIVMDIVRREVGAVYKTVLANVHDAIYINERLHSADKKRIELLMRRETGLQFWYLDEEKITGYKGISDEVRKAELAHKALIAQQEQLAKSYVPKNF</sequence>
<evidence type="ECO:0000313" key="2">
    <source>
        <dbReference type="Proteomes" id="UP000250790"/>
    </source>
</evidence>
<evidence type="ECO:0000313" key="1">
    <source>
        <dbReference type="EMBL" id="PUE51979.1"/>
    </source>
</evidence>
<dbReference type="EMBL" id="NESN01000005">
    <property type="protein sequence ID" value="PUE51979.1"/>
    <property type="molecule type" value="Genomic_DNA"/>
</dbReference>
<reference evidence="1 2" key="1">
    <citation type="submission" date="2017-04" db="EMBL/GenBank/DDBJ databases">
        <title>Unexpected and diverse lifestyles within the genus Limnohabitans.</title>
        <authorList>
            <person name="Kasalicky V."/>
            <person name="Mehrshad M."/>
            <person name="Andrei S.-A."/>
            <person name="Salcher M."/>
            <person name="Kratochvilova H."/>
            <person name="Simek K."/>
            <person name="Ghai R."/>
        </authorList>
    </citation>
    <scope>NUCLEOTIDE SEQUENCE [LARGE SCALE GENOMIC DNA]</scope>
    <source>
        <strain evidence="1 2">II-B4</strain>
    </source>
</reference>
<dbReference type="RefSeq" id="WP_108313433.1">
    <property type="nucleotide sequence ID" value="NZ_NESN01000005.1"/>
</dbReference>
<dbReference type="Proteomes" id="UP000250790">
    <property type="component" value="Unassembled WGS sequence"/>
</dbReference>
<comment type="caution">
    <text evidence="1">The sequence shown here is derived from an EMBL/GenBank/DDBJ whole genome shotgun (WGS) entry which is preliminary data.</text>
</comment>